<protein>
    <submittedName>
        <fullName evidence="1">Uncharacterized protein</fullName>
    </submittedName>
</protein>
<organism evidence="1 2">
    <name type="scientific">Rhodococcus wratislaviensis</name>
    <name type="common">Tsukamurella wratislaviensis</name>
    <dbReference type="NCBI Taxonomy" id="44752"/>
    <lineage>
        <taxon>Bacteria</taxon>
        <taxon>Bacillati</taxon>
        <taxon>Actinomycetota</taxon>
        <taxon>Actinomycetes</taxon>
        <taxon>Mycobacteriales</taxon>
        <taxon>Nocardiaceae</taxon>
        <taxon>Rhodococcus</taxon>
    </lineage>
</organism>
<dbReference type="Proteomes" id="UP000287519">
    <property type="component" value="Unassembled WGS sequence"/>
</dbReference>
<reference evidence="1 2" key="1">
    <citation type="submission" date="2018-11" db="EMBL/GenBank/DDBJ databases">
        <title>Microbial catabolism of amino acid.</title>
        <authorList>
            <person name="Hibi M."/>
            <person name="Ogawa J."/>
        </authorList>
    </citation>
    <scope>NUCLEOTIDE SEQUENCE [LARGE SCALE GENOMIC DNA]</scope>
    <source>
        <strain evidence="1 2">C31-06</strain>
    </source>
</reference>
<dbReference type="AlphaFoldDB" id="A0A402C3Q7"/>
<name>A0A402C3Q7_RHOWR</name>
<accession>A0A402C3Q7</accession>
<evidence type="ECO:0000313" key="1">
    <source>
        <dbReference type="EMBL" id="GCE38221.1"/>
    </source>
</evidence>
<comment type="caution">
    <text evidence="1">The sequence shown here is derived from an EMBL/GenBank/DDBJ whole genome shotgun (WGS) entry which is preliminary data.</text>
</comment>
<dbReference type="EMBL" id="BHYM01000017">
    <property type="protein sequence ID" value="GCE38221.1"/>
    <property type="molecule type" value="Genomic_DNA"/>
</dbReference>
<keyword evidence="2" id="KW-1185">Reference proteome</keyword>
<proteinExistence type="predicted"/>
<sequence length="57" mass="6136">MLAPPRDQIAEVDESPAVPVGRSTGYEHVDTIVHSHSRTACGLFFSRAAGWALTQAQ</sequence>
<evidence type="ECO:0000313" key="2">
    <source>
        <dbReference type="Proteomes" id="UP000287519"/>
    </source>
</evidence>
<gene>
    <name evidence="1" type="ORF">Rhow_001260</name>
</gene>